<dbReference type="HAMAP" id="MF_01808">
    <property type="entry name" value="Recomb_XerC_XerD"/>
    <property type="match status" value="1"/>
</dbReference>
<dbReference type="Pfam" id="PF02899">
    <property type="entry name" value="Phage_int_SAM_1"/>
    <property type="match status" value="1"/>
</dbReference>
<evidence type="ECO:0000256" key="4">
    <source>
        <dbReference type="ARBA" id="ARBA00015810"/>
    </source>
</evidence>
<reference evidence="14" key="1">
    <citation type="submission" date="2018-05" db="EMBL/GenBank/DDBJ databases">
        <authorList>
            <person name="Lanie J.A."/>
            <person name="Ng W.-L."/>
            <person name="Kazmierczak K.M."/>
            <person name="Andrzejewski T.M."/>
            <person name="Davidsen T.M."/>
            <person name="Wayne K.J."/>
            <person name="Tettelin H."/>
            <person name="Glass J.I."/>
            <person name="Rusch D."/>
            <person name="Podicherti R."/>
            <person name="Tsui H.-C.T."/>
            <person name="Winkler M.E."/>
        </authorList>
    </citation>
    <scope>NUCLEOTIDE SEQUENCE</scope>
</reference>
<dbReference type="PANTHER" id="PTHR30349:SF81">
    <property type="entry name" value="TYROSINE RECOMBINASE XERC"/>
    <property type="match status" value="1"/>
</dbReference>
<dbReference type="PANTHER" id="PTHR30349">
    <property type="entry name" value="PHAGE INTEGRASE-RELATED"/>
    <property type="match status" value="1"/>
</dbReference>
<dbReference type="AlphaFoldDB" id="A0A381Y855"/>
<evidence type="ECO:0000313" key="14">
    <source>
        <dbReference type="EMBL" id="SVA72597.1"/>
    </source>
</evidence>
<dbReference type="PROSITE" id="PS51898">
    <property type="entry name" value="TYR_RECOMBINASE"/>
    <property type="match status" value="1"/>
</dbReference>
<keyword evidence="8" id="KW-0229">DNA integration</keyword>
<keyword evidence="11" id="KW-0131">Cell cycle</keyword>
<evidence type="ECO:0000256" key="11">
    <source>
        <dbReference type="ARBA" id="ARBA00023306"/>
    </source>
</evidence>
<dbReference type="EMBL" id="UINC01017496">
    <property type="protein sequence ID" value="SVA72597.1"/>
    <property type="molecule type" value="Genomic_DNA"/>
</dbReference>
<dbReference type="GO" id="GO:0003677">
    <property type="term" value="F:DNA binding"/>
    <property type="evidence" value="ECO:0007669"/>
    <property type="project" value="UniProtKB-KW"/>
</dbReference>
<sequence>MDTHFQDYLTMLRVERNLSPRTLEAYQRDLKHYLSFIVDKDIISLSNISQMHIREYIRSLNEKGLAASSIARIFSSIRSYHKFLSAENFVNENPTLILTSPKAPKKLPHVLMEEEISAIINAVVETFQYAKRDKAIIEMLYSCGLRVSELCALSLNNLYLNDDMIRIMGKGSKERLLPVGGRAKNFLNDYLIHCRPGIQKDKGSSSVFLSRNGNPLTRAMINNILRKWSQVAGISKSVSPHTLRHSFATHLLEGGADLRFVQALLGHSDISTTQIYTHLDKHHLKEVYQTHHPRS</sequence>
<dbReference type="GO" id="GO:0007059">
    <property type="term" value="P:chromosome segregation"/>
    <property type="evidence" value="ECO:0007669"/>
    <property type="project" value="UniProtKB-KW"/>
</dbReference>
<evidence type="ECO:0000256" key="6">
    <source>
        <dbReference type="ARBA" id="ARBA00022618"/>
    </source>
</evidence>
<dbReference type="GO" id="GO:0006310">
    <property type="term" value="P:DNA recombination"/>
    <property type="evidence" value="ECO:0007669"/>
    <property type="project" value="UniProtKB-KW"/>
</dbReference>
<comment type="similarity">
    <text evidence="2">Belongs to the 'phage' integrase family. XerC subfamily.</text>
</comment>
<dbReference type="InterPro" id="IPR010998">
    <property type="entry name" value="Integrase_recombinase_N"/>
</dbReference>
<evidence type="ECO:0000256" key="1">
    <source>
        <dbReference type="ARBA" id="ARBA00004496"/>
    </source>
</evidence>
<evidence type="ECO:0000259" key="12">
    <source>
        <dbReference type="PROSITE" id="PS51898"/>
    </source>
</evidence>
<dbReference type="InterPro" id="IPR011932">
    <property type="entry name" value="Recomb_XerD"/>
</dbReference>
<evidence type="ECO:0000256" key="10">
    <source>
        <dbReference type="ARBA" id="ARBA00023172"/>
    </source>
</evidence>
<dbReference type="PROSITE" id="PS51900">
    <property type="entry name" value="CB"/>
    <property type="match status" value="1"/>
</dbReference>
<dbReference type="GO" id="GO:0009009">
    <property type="term" value="F:site-specific recombinase activity"/>
    <property type="evidence" value="ECO:0007669"/>
    <property type="project" value="InterPro"/>
</dbReference>
<dbReference type="InterPro" id="IPR002104">
    <property type="entry name" value="Integrase_catalytic"/>
</dbReference>
<dbReference type="NCBIfam" id="NF001399">
    <property type="entry name" value="PRK00283.1"/>
    <property type="match status" value="1"/>
</dbReference>
<dbReference type="Gene3D" id="1.10.443.10">
    <property type="entry name" value="Intergrase catalytic core"/>
    <property type="match status" value="1"/>
</dbReference>
<dbReference type="Pfam" id="PF00589">
    <property type="entry name" value="Phage_integrase"/>
    <property type="match status" value="1"/>
</dbReference>
<evidence type="ECO:0000256" key="9">
    <source>
        <dbReference type="ARBA" id="ARBA00023125"/>
    </source>
</evidence>
<dbReference type="GO" id="GO:0005737">
    <property type="term" value="C:cytoplasm"/>
    <property type="evidence" value="ECO:0007669"/>
    <property type="project" value="UniProtKB-SubCell"/>
</dbReference>
<keyword evidence="6" id="KW-0132">Cell division</keyword>
<accession>A0A381Y855</accession>
<dbReference type="NCBIfam" id="TIGR02225">
    <property type="entry name" value="recomb_XerD"/>
    <property type="match status" value="1"/>
</dbReference>
<evidence type="ECO:0000256" key="2">
    <source>
        <dbReference type="ARBA" id="ARBA00006657"/>
    </source>
</evidence>
<evidence type="ECO:0000259" key="13">
    <source>
        <dbReference type="PROSITE" id="PS51900"/>
    </source>
</evidence>
<gene>
    <name evidence="14" type="ORF">METZ01_LOCUS125451</name>
</gene>
<keyword evidence="9" id="KW-0238">DNA-binding</keyword>
<dbReference type="InterPro" id="IPR013762">
    <property type="entry name" value="Integrase-like_cat_sf"/>
</dbReference>
<dbReference type="NCBIfam" id="NF040815">
    <property type="entry name" value="recomb_XerA_Arch"/>
    <property type="match status" value="1"/>
</dbReference>
<feature type="domain" description="Core-binding (CB)" evidence="13">
    <location>
        <begin position="1"/>
        <end position="85"/>
    </location>
</feature>
<dbReference type="CDD" id="cd00798">
    <property type="entry name" value="INT_XerDC_C"/>
    <property type="match status" value="1"/>
</dbReference>
<dbReference type="Gene3D" id="1.10.150.130">
    <property type="match status" value="1"/>
</dbReference>
<evidence type="ECO:0000256" key="8">
    <source>
        <dbReference type="ARBA" id="ARBA00022908"/>
    </source>
</evidence>
<evidence type="ECO:0000256" key="7">
    <source>
        <dbReference type="ARBA" id="ARBA00022829"/>
    </source>
</evidence>
<dbReference type="InterPro" id="IPR004107">
    <property type="entry name" value="Integrase_SAM-like_N"/>
</dbReference>
<comment type="subcellular location">
    <subcellularLocation>
        <location evidence="1">Cytoplasm</location>
    </subcellularLocation>
</comment>
<dbReference type="GO" id="GO:0051301">
    <property type="term" value="P:cell division"/>
    <property type="evidence" value="ECO:0007669"/>
    <property type="project" value="UniProtKB-KW"/>
</dbReference>
<dbReference type="InterPro" id="IPR011010">
    <property type="entry name" value="DNA_brk_join_enz"/>
</dbReference>
<dbReference type="InterPro" id="IPR023009">
    <property type="entry name" value="Tyrosine_recombinase_XerC/XerD"/>
</dbReference>
<dbReference type="InterPro" id="IPR050090">
    <property type="entry name" value="Tyrosine_recombinase_XerCD"/>
</dbReference>
<dbReference type="InterPro" id="IPR011931">
    <property type="entry name" value="Recomb_XerC"/>
</dbReference>
<dbReference type="NCBIfam" id="TIGR02224">
    <property type="entry name" value="recomb_XerC"/>
    <property type="match status" value="1"/>
</dbReference>
<comment type="similarity">
    <text evidence="3">Belongs to the 'phage' integrase family. XerD subfamily.</text>
</comment>
<dbReference type="SUPFAM" id="SSF56349">
    <property type="entry name" value="DNA breaking-rejoining enzymes"/>
    <property type="match status" value="1"/>
</dbReference>
<proteinExistence type="inferred from homology"/>
<keyword evidence="5" id="KW-0963">Cytoplasm</keyword>
<keyword evidence="7" id="KW-0159">Chromosome partition</keyword>
<dbReference type="InterPro" id="IPR044068">
    <property type="entry name" value="CB"/>
</dbReference>
<organism evidence="14">
    <name type="scientific">marine metagenome</name>
    <dbReference type="NCBI Taxonomy" id="408172"/>
    <lineage>
        <taxon>unclassified sequences</taxon>
        <taxon>metagenomes</taxon>
        <taxon>ecological metagenomes</taxon>
    </lineage>
</organism>
<evidence type="ECO:0000256" key="3">
    <source>
        <dbReference type="ARBA" id="ARBA00010450"/>
    </source>
</evidence>
<name>A0A381Y855_9ZZZZ</name>
<keyword evidence="10" id="KW-0233">DNA recombination</keyword>
<evidence type="ECO:0000256" key="5">
    <source>
        <dbReference type="ARBA" id="ARBA00022490"/>
    </source>
</evidence>
<protein>
    <recommendedName>
        <fullName evidence="4">Tyrosine recombinase XerD</fullName>
    </recommendedName>
</protein>
<feature type="domain" description="Tyr recombinase" evidence="12">
    <location>
        <begin position="106"/>
        <end position="289"/>
    </location>
</feature>